<dbReference type="PROSITE" id="PS50958">
    <property type="entry name" value="SMB_2"/>
    <property type="match status" value="1"/>
</dbReference>
<gene>
    <name evidence="6" type="primary">Tinagl1</name>
    <name evidence="6" type="ORF">UROPYL_R01235</name>
</gene>
<evidence type="ECO:0000259" key="5">
    <source>
        <dbReference type="PROSITE" id="PS50958"/>
    </source>
</evidence>
<evidence type="ECO:0000313" key="6">
    <source>
        <dbReference type="EMBL" id="NWT91711.1"/>
    </source>
</evidence>
<dbReference type="GO" id="GO:0008234">
    <property type="term" value="F:cysteine-type peptidase activity"/>
    <property type="evidence" value="ECO:0007669"/>
    <property type="project" value="InterPro"/>
</dbReference>
<dbReference type="GO" id="GO:0006508">
    <property type="term" value="P:proteolysis"/>
    <property type="evidence" value="ECO:0007669"/>
    <property type="project" value="InterPro"/>
</dbReference>
<dbReference type="SMART" id="SM00645">
    <property type="entry name" value="Pept_C1"/>
    <property type="match status" value="1"/>
</dbReference>
<dbReference type="Proteomes" id="UP000524542">
    <property type="component" value="Unassembled WGS sequence"/>
</dbReference>
<evidence type="ECO:0000256" key="1">
    <source>
        <dbReference type="ARBA" id="ARBA00004613"/>
    </source>
</evidence>
<keyword evidence="3" id="KW-1015">Disulfide bond</keyword>
<feature type="region of interest" description="Disordered" evidence="4">
    <location>
        <begin position="290"/>
        <end position="329"/>
    </location>
</feature>
<keyword evidence="7" id="KW-1185">Reference proteome</keyword>
<dbReference type="InterPro" id="IPR038765">
    <property type="entry name" value="Papain-like_cys_pep_sf"/>
</dbReference>
<feature type="region of interest" description="Disordered" evidence="4">
    <location>
        <begin position="228"/>
        <end position="277"/>
    </location>
</feature>
<comment type="caution">
    <text evidence="6">The sequence shown here is derived from an EMBL/GenBank/DDBJ whole genome shotgun (WGS) entry which is preliminary data.</text>
</comment>
<dbReference type="Pfam" id="PF00112">
    <property type="entry name" value="Peptidase_C1"/>
    <property type="match status" value="1"/>
</dbReference>
<feature type="domain" description="SMB" evidence="5">
    <location>
        <begin position="41"/>
        <end position="88"/>
    </location>
</feature>
<reference evidence="6 7" key="1">
    <citation type="submission" date="2019-09" db="EMBL/GenBank/DDBJ databases">
        <title>Bird 10,000 Genomes (B10K) Project - Family phase.</title>
        <authorList>
            <person name="Zhang G."/>
        </authorList>
    </citation>
    <scope>NUCLEOTIDE SEQUENCE [LARGE SCALE GENOMIC DNA]</scope>
    <source>
        <strain evidence="6">B10K-DU-012-38</strain>
        <tissue evidence="6">Muscle</tissue>
    </source>
</reference>
<dbReference type="PROSITE" id="PS00524">
    <property type="entry name" value="SMB_1"/>
    <property type="match status" value="1"/>
</dbReference>
<proteinExistence type="predicted"/>
<dbReference type="SUPFAM" id="SSF57283">
    <property type="entry name" value="PMP inhibitors"/>
    <property type="match status" value="1"/>
</dbReference>
<dbReference type="EMBL" id="VZRH01000360">
    <property type="protein sequence ID" value="NWT91711.1"/>
    <property type="molecule type" value="Genomic_DNA"/>
</dbReference>
<keyword evidence="2" id="KW-0964">Secreted</keyword>
<evidence type="ECO:0000256" key="3">
    <source>
        <dbReference type="ARBA" id="ARBA00023157"/>
    </source>
</evidence>
<sequence length="446" mass="48859">LWLVAQVAPVALSSRVRTRRELGPGLYEHGVYDAGGSYCQRGDVCCHGRDDGCTVPYHDTLCYCDLFCNRTVSDCCPDFWEYCLGIPAPFPKAPGCARAGRNYPVGATYRENCNLCTCGAGGQWQCEDHACLMDGELIDAVNRGNYGWRAANYSQFWGMTLEDGIRHRLGTFRPSPTVMNMNEMHVSPPAGETEARQGLARCTPSPALRSSRFNFRGASCAGRSRAAVAVSSPGRPGRGHCPRSGAERQGQRPPRGAVSPRAAPRGGHRAPRWAPGRDARVVTDECYPFTSQQSQPAAPPCMMHSRSTGRGKRQATARCPNPQTHSNEIYQSTPAYRLSSSEKEIMKELLENGPVQGTEQAGHPSVRPKKLGEQIPPLTVLSRCGWGEEQLPDGQTQKYWTAANSWGTAWGEGGHFRIARGVNECEVETFVVGVWGRVSMEDMPHK</sequence>
<dbReference type="AlphaFoldDB" id="A0A7K5SHZ6"/>
<organism evidence="6 7">
    <name type="scientific">Urocynchramus pylzowi</name>
    <dbReference type="NCBI Taxonomy" id="571890"/>
    <lineage>
        <taxon>Eukaryota</taxon>
        <taxon>Metazoa</taxon>
        <taxon>Chordata</taxon>
        <taxon>Craniata</taxon>
        <taxon>Vertebrata</taxon>
        <taxon>Euteleostomi</taxon>
        <taxon>Archelosauria</taxon>
        <taxon>Archosauria</taxon>
        <taxon>Dinosauria</taxon>
        <taxon>Saurischia</taxon>
        <taxon>Theropoda</taxon>
        <taxon>Coelurosauria</taxon>
        <taxon>Aves</taxon>
        <taxon>Neognathae</taxon>
        <taxon>Neoaves</taxon>
        <taxon>Telluraves</taxon>
        <taxon>Australaves</taxon>
        <taxon>Passeriformes</taxon>
        <taxon>Passeroidea</taxon>
        <taxon>Fringillidae</taxon>
        <taxon>Urocynchramus</taxon>
    </lineage>
</organism>
<evidence type="ECO:0000256" key="2">
    <source>
        <dbReference type="ARBA" id="ARBA00022525"/>
    </source>
</evidence>
<dbReference type="InterPro" id="IPR036201">
    <property type="entry name" value="Pacifastin_dom_sf"/>
</dbReference>
<feature type="non-terminal residue" evidence="6">
    <location>
        <position position="446"/>
    </location>
</feature>
<dbReference type="InterPro" id="IPR000668">
    <property type="entry name" value="Peptidase_C1A_C"/>
</dbReference>
<name>A0A7K5SHZ6_9FRIN</name>
<dbReference type="InterPro" id="IPR001212">
    <property type="entry name" value="Somatomedin_B_dom"/>
</dbReference>
<dbReference type="GO" id="GO:0005576">
    <property type="term" value="C:extracellular region"/>
    <property type="evidence" value="ECO:0007669"/>
    <property type="project" value="UniProtKB-SubCell"/>
</dbReference>
<feature type="non-terminal residue" evidence="6">
    <location>
        <position position="1"/>
    </location>
</feature>
<accession>A0A7K5SHZ6</accession>
<comment type="subcellular location">
    <subcellularLocation>
        <location evidence="1">Secreted</location>
    </subcellularLocation>
</comment>
<dbReference type="Gene3D" id="3.90.70.10">
    <property type="entry name" value="Cysteine proteinases"/>
    <property type="match status" value="1"/>
</dbReference>
<protein>
    <submittedName>
        <fullName evidence="6">TINAL protein</fullName>
    </submittedName>
</protein>
<evidence type="ECO:0000256" key="4">
    <source>
        <dbReference type="SAM" id="MobiDB-lite"/>
    </source>
</evidence>
<dbReference type="SUPFAM" id="SSF54001">
    <property type="entry name" value="Cysteine proteinases"/>
    <property type="match status" value="1"/>
</dbReference>
<evidence type="ECO:0000313" key="7">
    <source>
        <dbReference type="Proteomes" id="UP000524542"/>
    </source>
</evidence>
<dbReference type="GO" id="GO:0030414">
    <property type="term" value="F:peptidase inhibitor activity"/>
    <property type="evidence" value="ECO:0007669"/>
    <property type="project" value="InterPro"/>
</dbReference>